<dbReference type="PROSITE" id="PS50850">
    <property type="entry name" value="MFS"/>
    <property type="match status" value="1"/>
</dbReference>
<dbReference type="Gene3D" id="1.20.1250.20">
    <property type="entry name" value="MFS general substrate transporter like domains"/>
    <property type="match status" value="2"/>
</dbReference>
<name>A0A2U9IGN4_9CREN</name>
<keyword evidence="1" id="KW-0472">Membrane</keyword>
<dbReference type="GeneID" id="36832886"/>
<dbReference type="PANTHER" id="PTHR23527:SF1">
    <property type="entry name" value="BLL3282 PROTEIN"/>
    <property type="match status" value="1"/>
</dbReference>
<dbReference type="InterPro" id="IPR052952">
    <property type="entry name" value="MFS-Transporter"/>
</dbReference>
<feature type="transmembrane region" description="Helical" evidence="1">
    <location>
        <begin position="125"/>
        <end position="144"/>
    </location>
</feature>
<feature type="transmembrane region" description="Helical" evidence="1">
    <location>
        <begin position="70"/>
        <end position="89"/>
    </location>
</feature>
<evidence type="ECO:0000313" key="3">
    <source>
        <dbReference type="EMBL" id="AWR95208.1"/>
    </source>
</evidence>
<organism evidence="3 4">
    <name type="scientific">Acidianus brierleyi</name>
    <dbReference type="NCBI Taxonomy" id="41673"/>
    <lineage>
        <taxon>Archaea</taxon>
        <taxon>Thermoproteota</taxon>
        <taxon>Thermoprotei</taxon>
        <taxon>Sulfolobales</taxon>
        <taxon>Sulfolobaceae</taxon>
        <taxon>Acidianus</taxon>
    </lineage>
</organism>
<feature type="domain" description="Major facilitator superfamily (MFS) profile" evidence="2">
    <location>
        <begin position="1"/>
        <end position="371"/>
    </location>
</feature>
<evidence type="ECO:0000313" key="4">
    <source>
        <dbReference type="Proteomes" id="UP000248044"/>
    </source>
</evidence>
<dbReference type="AlphaFoldDB" id="A0A2U9IGN4"/>
<feature type="transmembrane region" description="Helical" evidence="1">
    <location>
        <begin position="196"/>
        <end position="217"/>
    </location>
</feature>
<keyword evidence="1" id="KW-0812">Transmembrane</keyword>
<dbReference type="Pfam" id="PF07690">
    <property type="entry name" value="MFS_1"/>
    <property type="match status" value="1"/>
</dbReference>
<accession>A0A2U9IGN4</accession>
<dbReference type="RefSeq" id="WP_110271089.1">
    <property type="nucleotide sequence ID" value="NZ_CP029289.2"/>
</dbReference>
<feature type="transmembrane region" description="Helical" evidence="1">
    <location>
        <begin position="262"/>
        <end position="295"/>
    </location>
</feature>
<dbReference type="InterPro" id="IPR011701">
    <property type="entry name" value="MFS"/>
</dbReference>
<feature type="transmembrane region" description="Helical" evidence="1">
    <location>
        <begin position="41"/>
        <end position="61"/>
    </location>
</feature>
<sequence>MKNKDIVAFSSIAFFLSYFSRLAWSILSPFSSLKPTIEDDGIIFTLFFIGYVSVQIPAGILSDKIGTRKIIFTSLLGIFISSLISGLAVNIIQEFIASFIMGLSAGWIYPVTIKMISNFFKGKELAIAMGYYSLAWPLSLVLAGDVLPFVGTSIGWRWGYFIISIISISSALYSLKIPYATSHKSSSFTIIRDKSVVMIAIGGFLFFLSYWSIALFLYKYLLETVYNPYISGVIYSLTALPGIFSTIVSGKIINLLGVRKVFILFISPYGILTISISFVYFAIFLGIIASFMGLIRFVITPANSTAVAQIGKENSGSVTGFANFFWQSSGILSSFLSAIIISSLGFRFLWIFMGLITLLSVIFYSLIRVSQ</sequence>
<proteinExistence type="predicted"/>
<keyword evidence="1" id="KW-1133">Transmembrane helix</keyword>
<reference evidence="3 4" key="1">
    <citation type="submission" date="2018-05" db="EMBL/GenBank/DDBJ databases">
        <title>Complete Genome Sequences of Extremely Thermoacidophilic, Metal-Mobilizing Type-Strain Members of the Archaeal Family Sulfolobaceae: Acidianus brierleyi DSM-1651T, Acidianus sulfidivorans DSM-18786T, Metallosphaera hakonensis DSM-7519T, and Metallosphaera prunae DSM-10039T.</title>
        <authorList>
            <person name="Counts J.A."/>
            <person name="Kelly R.M."/>
        </authorList>
    </citation>
    <scope>NUCLEOTIDE SEQUENCE [LARGE SCALE GENOMIC DNA]</scope>
    <source>
        <strain evidence="3 4">DSM 1651</strain>
    </source>
</reference>
<evidence type="ECO:0000256" key="1">
    <source>
        <dbReference type="SAM" id="Phobius"/>
    </source>
</evidence>
<dbReference type="EMBL" id="CP029289">
    <property type="protein sequence ID" value="AWR95208.1"/>
    <property type="molecule type" value="Genomic_DNA"/>
</dbReference>
<keyword evidence="4" id="KW-1185">Reference proteome</keyword>
<dbReference type="PANTHER" id="PTHR23527">
    <property type="entry name" value="BLL3282 PROTEIN"/>
    <property type="match status" value="1"/>
</dbReference>
<feature type="transmembrane region" description="Helical" evidence="1">
    <location>
        <begin position="156"/>
        <end position="175"/>
    </location>
</feature>
<dbReference type="SUPFAM" id="SSF103473">
    <property type="entry name" value="MFS general substrate transporter"/>
    <property type="match status" value="1"/>
</dbReference>
<dbReference type="InterPro" id="IPR036259">
    <property type="entry name" value="MFS_trans_sf"/>
</dbReference>
<dbReference type="Proteomes" id="UP000248044">
    <property type="component" value="Chromosome"/>
</dbReference>
<feature type="transmembrane region" description="Helical" evidence="1">
    <location>
        <begin position="324"/>
        <end position="341"/>
    </location>
</feature>
<evidence type="ECO:0000259" key="2">
    <source>
        <dbReference type="PROSITE" id="PS50850"/>
    </source>
</evidence>
<dbReference type="InterPro" id="IPR020846">
    <property type="entry name" value="MFS_dom"/>
</dbReference>
<dbReference type="OrthoDB" id="29061at2157"/>
<feature type="transmembrane region" description="Helical" evidence="1">
    <location>
        <begin position="229"/>
        <end position="250"/>
    </location>
</feature>
<dbReference type="KEGG" id="abri:DFR85_11980"/>
<feature type="transmembrane region" description="Helical" evidence="1">
    <location>
        <begin position="95"/>
        <end position="113"/>
    </location>
</feature>
<dbReference type="GO" id="GO:0022857">
    <property type="term" value="F:transmembrane transporter activity"/>
    <property type="evidence" value="ECO:0007669"/>
    <property type="project" value="InterPro"/>
</dbReference>
<feature type="transmembrane region" description="Helical" evidence="1">
    <location>
        <begin position="348"/>
        <end position="367"/>
    </location>
</feature>
<gene>
    <name evidence="3" type="ORF">DFR85_11980</name>
</gene>
<protein>
    <submittedName>
        <fullName evidence="3">MFS transporter</fullName>
    </submittedName>
</protein>